<evidence type="ECO:0000256" key="2">
    <source>
        <dbReference type="SAM" id="MobiDB-lite"/>
    </source>
</evidence>
<dbReference type="InterPro" id="IPR016024">
    <property type="entry name" value="ARM-type_fold"/>
</dbReference>
<comment type="similarity">
    <text evidence="1">Belongs to the HEATR5 family.</text>
</comment>
<feature type="region of interest" description="Disordered" evidence="2">
    <location>
        <begin position="263"/>
        <end position="287"/>
    </location>
</feature>
<dbReference type="SUPFAM" id="SSF48371">
    <property type="entry name" value="ARM repeat"/>
    <property type="match status" value="2"/>
</dbReference>
<dbReference type="GO" id="GO:0042147">
    <property type="term" value="P:retrograde transport, endosome to Golgi"/>
    <property type="evidence" value="ECO:0007669"/>
    <property type="project" value="TreeGrafter"/>
</dbReference>
<dbReference type="OrthoDB" id="192608at2759"/>
<dbReference type="Gene3D" id="1.25.10.10">
    <property type="entry name" value="Leucine-rich Repeat Variant"/>
    <property type="match status" value="3"/>
</dbReference>
<dbReference type="GO" id="GO:0008104">
    <property type="term" value="P:intracellular protein localization"/>
    <property type="evidence" value="ECO:0007669"/>
    <property type="project" value="TreeGrafter"/>
</dbReference>
<evidence type="ECO:0000259" key="3">
    <source>
        <dbReference type="Pfam" id="PF25808"/>
    </source>
</evidence>
<dbReference type="GO" id="GO:0005794">
    <property type="term" value="C:Golgi apparatus"/>
    <property type="evidence" value="ECO:0007669"/>
    <property type="project" value="TreeGrafter"/>
</dbReference>
<dbReference type="STRING" id="205917.A0A4Y9Y3Z4"/>
<dbReference type="GO" id="GO:0016020">
    <property type="term" value="C:membrane"/>
    <property type="evidence" value="ECO:0007669"/>
    <property type="project" value="TreeGrafter"/>
</dbReference>
<sequence>MDQPIQFSLSDATIDESRLSGDDGEVYILQWLSSATHHLQLAPPEDVKHIQHGLETTFLKILTSGSPYPPPGRPLRNLVAQAFLILYNRGDSKTLFDTILALMKVVGDFKAGPDKDRPKIASLYCLGQLMESYGGQVMSFMAEIATATVKLHRSSNSIVVRYHAIVALRKSICNARRALTDAVAKDVIKQMKSALNDRSLPIRRAASEVLVALYPLAGQDWTPSEIESVVSLCIRSLDSADQVTRHSLAQLVAKVLSSSQIELPAPPVDNNKKTRKDEDVDNDPAPTIPPVGDLKTILSQAEMLVQLSSPFNKPHTSHRTRVGIFDFYSALLTMLGPSFVEANYNTIVNHFTTEMVMNPRNSATRYDILFLRRLMNIILRELIGVRMLSEQAQIGAIQELSNSYLKRWPALLHGQVAPGPLVLAVVLREVAGLLQQLGNAPPLVQDALAEPLVTLLEHPSHTVRVHACWALRVFCVSSPLRLPKITFNVLELLQRDIGLLTTQTTAADAGTRALGHAYGLAALITVVREKPLYVSYDISAKVLDMAIQLLKRAGDHDVQIAGIEVEVAWTCIASLMTLGPNFVRAHLPQLLVLWRNALPKPTSKDTSHGGGRTKSEWMFLTHLRESAMGAILCFLRHNSPTLVSLDVARRIASMLSNAFLFANALSSHHAEEPAAPGSETASDGPSLRTRENLLRRRIYQCFTVLGVSSVPESTQVALVQSVISLVASPDGFAGSTVQAAIASSSGSFVSLWQSFDGYAYGVTAKSVGEDSDSDDPILAKDRLNRDSIDASIDELLRKPVLQSCEYDTLAICQVQLSIPEEYWQECPPPATAAVDAALQLFSSLLPQQELPAASRLLSQLFESARSPKFDKNVGRKAAASVNATMALLLALRQVSVSSSRQARDVFGSPQITTTLSSFLKDALVDGDPVLRLASSEALGRLAGLADSVFLANQMKSLVDQVVNNRDPSGRAGCALALGAIFEHVGSLAAGPLLKTTVNILMSLSKDAHPMVHFWSLHSLSRVINAASLTYAPYVGATLGMLFNIYMLESHEPEGGSQANANAKGDLPAYQVVCRIIDSVITILGPDIQESTRTRSLILDLVRQFMNEEDEGIQVEAIKCIQHVLMFAPEHVPIPQLVDQFRTHLNSSRRPLKLASINALYQLVQKDALLVSKIGGDRLVEELFAMLDGDSSIEGVRKVILSWLHQTVVYNPSAWIDLCQKIMSRTNASQQAADASVKSGPGFDDEGESLNIGTSNDGSTSGPTRLTSRWRTQLFALQCLHDICNIVATSGRKEQLDLVLARKLGLSASNMLVSRVPDLIKMAFTASTAHVTEIRLEGLVVLRDVIEIFSKTPDPDYEDALLLEQYQAPVTAALTPAFTSDSTPEILASAIGACAIFVGCGIVKDVSRMGRILKLLTSALEQCKGSGMLSLGDAAEGSPNASAMLRIATLSAWAELACASVDQPYLKEVVNPYRGALASLWVAALRDYASIRIGSEVIQDTSSAPLDLAYASLGKDILIPYYVDAWPVILQAIAIAMEAQDPFIRGAIDGIEIRDGQSINGANSNSRKDPAALFFVIFGLVYEALSSMPESTSTGRNNLPLIALRTMRNIVRPEYAGQALLEPTIFDELLNLWYRMAMTESALVQVQLVETIAIFASTQNAQTGKTEQPSFSSPQGQCLRVCAFILKNAIPGSTGNFMHDDVAERTSLIKASFDAFLTIASLFSHEIQEEARAVAISLYSDLLKDETSENDYAGPTLPSLVALVSRSLDKVDTAFYQLIHGLLSACLLNIDEMKGRQGAISTRKTKNNLLAAVLILTMIPPNVKVGRAVIDRCCLLISEKLAEADDMALTAAHCAKTIIAASVSGNPVLRQCSRLLLPGMVEYVAKVAAQQGDGASGQDHLAALGEVLKAFGGLFTSIAEDLRVRVLGILLPVMTLLLDPTQETPSSLHSQALHQLLSFASASPSAFKDATAKLDTPHARAVGGLRAAGAECQGTDRRPVVE</sequence>
<feature type="domain" description="LAA1-like C-terminal TPR repeats" evidence="3">
    <location>
        <begin position="1827"/>
        <end position="1975"/>
    </location>
</feature>
<evidence type="ECO:0000313" key="5">
    <source>
        <dbReference type="Proteomes" id="UP000298327"/>
    </source>
</evidence>
<reference evidence="4 5" key="1">
    <citation type="submission" date="2019-02" db="EMBL/GenBank/DDBJ databases">
        <title>Genome sequencing of the rare red list fungi Dentipellis fragilis.</title>
        <authorList>
            <person name="Buettner E."/>
            <person name="Kellner H."/>
        </authorList>
    </citation>
    <scope>NUCLEOTIDE SEQUENCE [LARGE SCALE GENOMIC DNA]</scope>
    <source>
        <strain evidence="4 5">DSM 105465</strain>
    </source>
</reference>
<dbReference type="InterPro" id="IPR046837">
    <property type="entry name" value="Laa1/Sip1/HEATR5-like_HEAT"/>
</dbReference>
<gene>
    <name evidence="4" type="ORF">EVG20_g8633</name>
</gene>
<dbReference type="Pfam" id="PF25808">
    <property type="entry name" value="TPR_LAA1_C"/>
    <property type="match status" value="1"/>
</dbReference>
<dbReference type="Proteomes" id="UP000298327">
    <property type="component" value="Unassembled WGS sequence"/>
</dbReference>
<protein>
    <recommendedName>
        <fullName evidence="3">LAA1-like C-terminal TPR repeats domain-containing protein</fullName>
    </recommendedName>
</protein>
<evidence type="ECO:0000313" key="4">
    <source>
        <dbReference type="EMBL" id="TFY57214.1"/>
    </source>
</evidence>
<dbReference type="GO" id="GO:0030139">
    <property type="term" value="C:endocytic vesicle"/>
    <property type="evidence" value="ECO:0007669"/>
    <property type="project" value="TreeGrafter"/>
</dbReference>
<dbReference type="PANTHER" id="PTHR21663">
    <property type="entry name" value="HYPOTHETICAL HEAT DOMAIN-CONTAINING"/>
    <property type="match status" value="1"/>
</dbReference>
<dbReference type="Pfam" id="PF20210">
    <property type="entry name" value="Laa1_Sip1_HTR5"/>
    <property type="match status" value="1"/>
</dbReference>
<evidence type="ECO:0000256" key="1">
    <source>
        <dbReference type="ARBA" id="ARBA00008304"/>
    </source>
</evidence>
<dbReference type="PANTHER" id="PTHR21663:SF0">
    <property type="entry name" value="HEAT REPEAT-CONTAINING PROTEIN 5B"/>
    <property type="match status" value="1"/>
</dbReference>
<dbReference type="GO" id="GO:0005829">
    <property type="term" value="C:cytosol"/>
    <property type="evidence" value="ECO:0007669"/>
    <property type="project" value="GOC"/>
</dbReference>
<dbReference type="InterPro" id="IPR040108">
    <property type="entry name" value="Laa1/Sip1/HEATR5"/>
</dbReference>
<dbReference type="InterPro" id="IPR011989">
    <property type="entry name" value="ARM-like"/>
</dbReference>
<name>A0A4Y9Y3Z4_9AGAM</name>
<dbReference type="GO" id="GO:0006897">
    <property type="term" value="P:endocytosis"/>
    <property type="evidence" value="ECO:0007669"/>
    <property type="project" value="TreeGrafter"/>
</dbReference>
<dbReference type="EMBL" id="SEOQ01000767">
    <property type="protein sequence ID" value="TFY57214.1"/>
    <property type="molecule type" value="Genomic_DNA"/>
</dbReference>
<accession>A0A4Y9Y3Z4</accession>
<keyword evidence="5" id="KW-1185">Reference proteome</keyword>
<organism evidence="4 5">
    <name type="scientific">Dentipellis fragilis</name>
    <dbReference type="NCBI Taxonomy" id="205917"/>
    <lineage>
        <taxon>Eukaryota</taxon>
        <taxon>Fungi</taxon>
        <taxon>Dikarya</taxon>
        <taxon>Basidiomycota</taxon>
        <taxon>Agaricomycotina</taxon>
        <taxon>Agaricomycetes</taxon>
        <taxon>Russulales</taxon>
        <taxon>Hericiaceae</taxon>
        <taxon>Dentipellis</taxon>
    </lineage>
</organism>
<comment type="caution">
    <text evidence="4">The sequence shown here is derived from an EMBL/GenBank/DDBJ whole genome shotgun (WGS) entry which is preliminary data.</text>
</comment>
<dbReference type="InterPro" id="IPR057981">
    <property type="entry name" value="TPR_LAA1-like_C"/>
</dbReference>
<proteinExistence type="inferred from homology"/>